<organism evidence="2 3">
    <name type="scientific">Polyplosphaeria fusca</name>
    <dbReference type="NCBI Taxonomy" id="682080"/>
    <lineage>
        <taxon>Eukaryota</taxon>
        <taxon>Fungi</taxon>
        <taxon>Dikarya</taxon>
        <taxon>Ascomycota</taxon>
        <taxon>Pezizomycotina</taxon>
        <taxon>Dothideomycetes</taxon>
        <taxon>Pleosporomycetidae</taxon>
        <taxon>Pleosporales</taxon>
        <taxon>Tetraplosphaeriaceae</taxon>
        <taxon>Polyplosphaeria</taxon>
    </lineage>
</organism>
<evidence type="ECO:0000313" key="3">
    <source>
        <dbReference type="Proteomes" id="UP000799444"/>
    </source>
</evidence>
<reference evidence="2" key="1">
    <citation type="journal article" date="2020" name="Stud. Mycol.">
        <title>101 Dothideomycetes genomes: a test case for predicting lifestyles and emergence of pathogens.</title>
        <authorList>
            <person name="Haridas S."/>
            <person name="Albert R."/>
            <person name="Binder M."/>
            <person name="Bloem J."/>
            <person name="Labutti K."/>
            <person name="Salamov A."/>
            <person name="Andreopoulos B."/>
            <person name="Baker S."/>
            <person name="Barry K."/>
            <person name="Bills G."/>
            <person name="Bluhm B."/>
            <person name="Cannon C."/>
            <person name="Castanera R."/>
            <person name="Culley D."/>
            <person name="Daum C."/>
            <person name="Ezra D."/>
            <person name="Gonzalez J."/>
            <person name="Henrissat B."/>
            <person name="Kuo A."/>
            <person name="Liang C."/>
            <person name="Lipzen A."/>
            <person name="Lutzoni F."/>
            <person name="Magnuson J."/>
            <person name="Mondo S."/>
            <person name="Nolan M."/>
            <person name="Ohm R."/>
            <person name="Pangilinan J."/>
            <person name="Park H.-J."/>
            <person name="Ramirez L."/>
            <person name="Alfaro M."/>
            <person name="Sun H."/>
            <person name="Tritt A."/>
            <person name="Yoshinaga Y."/>
            <person name="Zwiers L.-H."/>
            <person name="Turgeon B."/>
            <person name="Goodwin S."/>
            <person name="Spatafora J."/>
            <person name="Crous P."/>
            <person name="Grigoriev I."/>
        </authorList>
    </citation>
    <scope>NUCLEOTIDE SEQUENCE</scope>
    <source>
        <strain evidence="2">CBS 125425</strain>
    </source>
</reference>
<feature type="compositionally biased region" description="Basic residues" evidence="1">
    <location>
        <begin position="596"/>
        <end position="611"/>
    </location>
</feature>
<keyword evidence="3" id="KW-1185">Reference proteome</keyword>
<name>A0A9P4QK91_9PLEO</name>
<dbReference type="EMBL" id="ML996264">
    <property type="protein sequence ID" value="KAF2728868.1"/>
    <property type="molecule type" value="Genomic_DNA"/>
</dbReference>
<feature type="region of interest" description="Disordered" evidence="1">
    <location>
        <begin position="596"/>
        <end position="638"/>
    </location>
</feature>
<dbReference type="AlphaFoldDB" id="A0A9P4QK91"/>
<proteinExistence type="predicted"/>
<accession>A0A9P4QK91</accession>
<evidence type="ECO:0000313" key="2">
    <source>
        <dbReference type="EMBL" id="KAF2728868.1"/>
    </source>
</evidence>
<dbReference type="Proteomes" id="UP000799444">
    <property type="component" value="Unassembled WGS sequence"/>
</dbReference>
<gene>
    <name evidence="2" type="ORF">EJ04DRAFT_556485</name>
</gene>
<protein>
    <submittedName>
        <fullName evidence="2">Uncharacterized protein</fullName>
    </submittedName>
</protein>
<sequence>MEMLSADLDISVSGMDKNSLRVMAELLRIIIEAMRINISWMLRFYPENGLVSKVDNLHSTEKRHALFVSLCDENIPPAAARDRIQALGGNLDLTFRESHVLKGILRGDTDDKQSDLLQFNDLKSRETARKLHSFDTSDNLSLPSAHASTSPSYISIYGRTLALLSLRDTTTASVSVGNRSPERQHIANLVQILGKVIYSYEVAIEYQNVVAARNKEEEDELSVNLKRSRDRLLSLNDWARMDLPIWERPVLFESGFHLSSFESTRLYAHYSGTLRTMQLALGAFRWEISGFEEWKKNTMAEIFSDVDTASQEMNTDSRVQELIRSIKDEIARSARGGKGVSSSAGLSEEALREILARKYGELRNLWKSIAEKARNVPDVPVTKRWSGTVPLPYLAQHYLVRHYLDDVQCVFYHFFLQHYPKLLVSADVDCKEAFPIADLLIAIEVDTSPLWKDLSNHSRLEIQKLFLSVRAGAGWRSLKHLRNCDAHQTRFRSVGHIEFLLRSVELLLEQLAGHGRHLLVKSALLRDLLVRYESDYIAQMERRQAAFVSKNMRDDVGSMSLPDVSATKTKEKNSAGGAKLAIRLAHDIIEVAKMPLHKVKAKKKKKKKRKGEKLSASSRRRRHRAAAKLERTQSTTPE</sequence>
<evidence type="ECO:0000256" key="1">
    <source>
        <dbReference type="SAM" id="MobiDB-lite"/>
    </source>
</evidence>
<comment type="caution">
    <text evidence="2">The sequence shown here is derived from an EMBL/GenBank/DDBJ whole genome shotgun (WGS) entry which is preliminary data.</text>
</comment>